<comment type="caution">
    <text evidence="4">The sequence shown here is derived from an EMBL/GenBank/DDBJ whole genome shotgun (WGS) entry which is preliminary data.</text>
</comment>
<evidence type="ECO:0000313" key="5">
    <source>
        <dbReference type="Proteomes" id="UP000027064"/>
    </source>
</evidence>
<dbReference type="PIRSF" id="PIRSF018266">
    <property type="entry name" value="FecR"/>
    <property type="match status" value="1"/>
</dbReference>
<evidence type="ECO:0000256" key="1">
    <source>
        <dbReference type="SAM" id="Phobius"/>
    </source>
</evidence>
<gene>
    <name evidence="4" type="ORF">FEM21_03990</name>
</gene>
<protein>
    <submittedName>
        <fullName evidence="4">Anti-sigma factor</fullName>
    </submittedName>
</protein>
<dbReference type="Pfam" id="PF04773">
    <property type="entry name" value="FecR"/>
    <property type="match status" value="1"/>
</dbReference>
<keyword evidence="5" id="KW-1185">Reference proteome</keyword>
<dbReference type="Gene3D" id="2.60.120.1440">
    <property type="match status" value="1"/>
</dbReference>
<dbReference type="eggNOG" id="COG3712">
    <property type="taxonomic scope" value="Bacteria"/>
</dbReference>
<evidence type="ECO:0000259" key="3">
    <source>
        <dbReference type="Pfam" id="PF16344"/>
    </source>
</evidence>
<feature type="transmembrane region" description="Helical" evidence="1">
    <location>
        <begin position="75"/>
        <end position="94"/>
    </location>
</feature>
<accession>A0A066X0G8</accession>
<evidence type="ECO:0000259" key="2">
    <source>
        <dbReference type="Pfam" id="PF04773"/>
    </source>
</evidence>
<dbReference type="GO" id="GO:0016989">
    <property type="term" value="F:sigma factor antagonist activity"/>
    <property type="evidence" value="ECO:0007669"/>
    <property type="project" value="TreeGrafter"/>
</dbReference>
<dbReference type="PANTHER" id="PTHR30273">
    <property type="entry name" value="PERIPLASMIC SIGNAL SENSOR AND SIGMA FACTOR ACTIVATOR FECR-RELATED"/>
    <property type="match status" value="1"/>
</dbReference>
<dbReference type="EMBL" id="JNCA01000003">
    <property type="protein sequence ID" value="KDN56380.1"/>
    <property type="molecule type" value="Genomic_DNA"/>
</dbReference>
<feature type="domain" description="Protein FecR C-terminal" evidence="3">
    <location>
        <begin position="233"/>
        <end position="297"/>
    </location>
</feature>
<dbReference type="PANTHER" id="PTHR30273:SF2">
    <property type="entry name" value="PROTEIN FECR"/>
    <property type="match status" value="1"/>
</dbReference>
<dbReference type="Proteomes" id="UP000027064">
    <property type="component" value="Unassembled WGS sequence"/>
</dbReference>
<dbReference type="InterPro" id="IPR012373">
    <property type="entry name" value="Ferrdict_sens_TM"/>
</dbReference>
<dbReference type="RefSeq" id="WP_035657180.1">
    <property type="nucleotide sequence ID" value="NZ_JNCA01000003.1"/>
</dbReference>
<evidence type="ECO:0000313" key="4">
    <source>
        <dbReference type="EMBL" id="KDN56380.1"/>
    </source>
</evidence>
<dbReference type="Gene3D" id="3.55.50.30">
    <property type="match status" value="1"/>
</dbReference>
<dbReference type="STRING" id="1492738.FEM21_03990"/>
<keyword evidence="1" id="KW-1133">Transmembrane helix</keyword>
<keyword evidence="1" id="KW-0812">Transmembrane</keyword>
<sequence length="304" mass="34677">MEKEKEIVKWLDGELSTPEIEDLKQSKDFKSIEKIAHYASHLATPKVDAQQALAALKNRKLTKKSPKVRNLNFSAFYKIAAVFLIALTSAYFLFYNTNQSFETGIAQTTTFQLPDNSEVILNASSKVVFNEKNWNKKRDLTLEGEAYFQVQKGKTFSVTTTDGVVQVLGTHFDVKQRNNFYEVSCYEGLVSVTYNGKTVKLPPGKTFRVINKQIENVEDFDAQHPSWLQKESSFTRVPLHQVIAELERQYDIKIETKEIDTSKLFTGSFTHTDQKIALEAVTIPLQLSYSIKGENVIFYKYAAQ</sequence>
<organism evidence="4 5">
    <name type="scientific">Flavobacterium seoulense</name>
    <dbReference type="NCBI Taxonomy" id="1492738"/>
    <lineage>
        <taxon>Bacteria</taxon>
        <taxon>Pseudomonadati</taxon>
        <taxon>Bacteroidota</taxon>
        <taxon>Flavobacteriia</taxon>
        <taxon>Flavobacteriales</taxon>
        <taxon>Flavobacteriaceae</taxon>
        <taxon>Flavobacterium</taxon>
    </lineage>
</organism>
<dbReference type="Pfam" id="PF16344">
    <property type="entry name" value="FecR_C"/>
    <property type="match status" value="1"/>
</dbReference>
<dbReference type="InterPro" id="IPR032508">
    <property type="entry name" value="FecR_C"/>
</dbReference>
<dbReference type="PATRIC" id="fig|1492738.3.peg.394"/>
<reference evidence="4 5" key="1">
    <citation type="submission" date="2014-05" db="EMBL/GenBank/DDBJ databases">
        <title>Genome Sequence of Flavobacterium sp. EM1321.</title>
        <authorList>
            <person name="Shin S.-K."/>
            <person name="Yi H."/>
        </authorList>
    </citation>
    <scope>NUCLEOTIDE SEQUENCE [LARGE SCALE GENOMIC DNA]</scope>
    <source>
        <strain evidence="4 5">EM1321</strain>
    </source>
</reference>
<dbReference type="OrthoDB" id="1097347at2"/>
<proteinExistence type="predicted"/>
<dbReference type="AlphaFoldDB" id="A0A066X0G8"/>
<keyword evidence="1" id="KW-0472">Membrane</keyword>
<name>A0A066X0G8_9FLAO</name>
<feature type="domain" description="FecR protein" evidence="2">
    <location>
        <begin position="101"/>
        <end position="190"/>
    </location>
</feature>
<dbReference type="InterPro" id="IPR006860">
    <property type="entry name" value="FecR"/>
</dbReference>